<feature type="domain" description="PAS" evidence="3">
    <location>
        <begin position="456"/>
        <end position="500"/>
    </location>
</feature>
<evidence type="ECO:0000313" key="4">
    <source>
        <dbReference type="EMBL" id="RAW02251.1"/>
    </source>
</evidence>
<dbReference type="Proteomes" id="UP000251889">
    <property type="component" value="Unassembled WGS sequence"/>
</dbReference>
<dbReference type="InterPro" id="IPR035965">
    <property type="entry name" value="PAS-like_dom_sf"/>
</dbReference>
<dbReference type="Gene3D" id="3.30.450.20">
    <property type="entry name" value="PAS domain"/>
    <property type="match status" value="1"/>
</dbReference>
<feature type="transmembrane region" description="Helical" evidence="2">
    <location>
        <begin position="119"/>
        <end position="137"/>
    </location>
</feature>
<dbReference type="InterPro" id="IPR013655">
    <property type="entry name" value="PAS_fold_3"/>
</dbReference>
<dbReference type="InterPro" id="IPR050903">
    <property type="entry name" value="Bact_Chemotaxis_MeTrfase"/>
</dbReference>
<gene>
    <name evidence="4" type="ORF">DQQ10_06830</name>
</gene>
<dbReference type="Pfam" id="PF08447">
    <property type="entry name" value="PAS_3"/>
    <property type="match status" value="1"/>
</dbReference>
<feature type="transmembrane region" description="Helical" evidence="2">
    <location>
        <begin position="157"/>
        <end position="177"/>
    </location>
</feature>
<name>A0A364Y7L3_9BACT</name>
<dbReference type="PANTHER" id="PTHR24422:SF10">
    <property type="entry name" value="CHEMOTAXIS PROTEIN METHYLTRANSFERASE 2"/>
    <property type="match status" value="1"/>
</dbReference>
<keyword evidence="2" id="KW-1133">Transmembrane helix</keyword>
<keyword evidence="5" id="KW-1185">Reference proteome</keyword>
<dbReference type="OrthoDB" id="1120715at2"/>
<dbReference type="Gene3D" id="3.30.450.40">
    <property type="match status" value="1"/>
</dbReference>
<protein>
    <recommendedName>
        <fullName evidence="3">PAS domain-containing protein</fullName>
    </recommendedName>
</protein>
<accession>A0A364Y7L3</accession>
<evidence type="ECO:0000259" key="3">
    <source>
        <dbReference type="PROSITE" id="PS50112"/>
    </source>
</evidence>
<keyword evidence="2" id="KW-0472">Membrane</keyword>
<keyword evidence="1" id="KW-0175">Coiled coil</keyword>
<feature type="transmembrane region" description="Helical" evidence="2">
    <location>
        <begin position="50"/>
        <end position="69"/>
    </location>
</feature>
<dbReference type="SUPFAM" id="SSF55785">
    <property type="entry name" value="PYP-like sensor domain (PAS domain)"/>
    <property type="match status" value="1"/>
</dbReference>
<reference evidence="4 5" key="1">
    <citation type="submission" date="2018-06" db="EMBL/GenBank/DDBJ databases">
        <title>Chryseolinea flavus sp. nov., a member of the phylum Bacteroidetes isolated from soil.</title>
        <authorList>
            <person name="Li Y."/>
            <person name="Wang J."/>
        </authorList>
    </citation>
    <scope>NUCLEOTIDE SEQUENCE [LARGE SCALE GENOMIC DNA]</scope>
    <source>
        <strain evidence="4 5">SDU1-6</strain>
    </source>
</reference>
<keyword evidence="2" id="KW-0812">Transmembrane</keyword>
<evidence type="ECO:0000256" key="2">
    <source>
        <dbReference type="SAM" id="Phobius"/>
    </source>
</evidence>
<dbReference type="SMART" id="SM00091">
    <property type="entry name" value="PAS"/>
    <property type="match status" value="1"/>
</dbReference>
<organism evidence="4 5">
    <name type="scientific">Pseudochryseolinea flava</name>
    <dbReference type="NCBI Taxonomy" id="2059302"/>
    <lineage>
        <taxon>Bacteria</taxon>
        <taxon>Pseudomonadati</taxon>
        <taxon>Bacteroidota</taxon>
        <taxon>Cytophagia</taxon>
        <taxon>Cytophagales</taxon>
        <taxon>Fulvivirgaceae</taxon>
        <taxon>Pseudochryseolinea</taxon>
    </lineage>
</organism>
<dbReference type="EMBL" id="QMFY01000002">
    <property type="protein sequence ID" value="RAW02251.1"/>
    <property type="molecule type" value="Genomic_DNA"/>
</dbReference>
<dbReference type="InterPro" id="IPR029016">
    <property type="entry name" value="GAF-like_dom_sf"/>
</dbReference>
<feature type="transmembrane region" description="Helical" evidence="2">
    <location>
        <begin position="26"/>
        <end position="44"/>
    </location>
</feature>
<evidence type="ECO:0000313" key="5">
    <source>
        <dbReference type="Proteomes" id="UP000251889"/>
    </source>
</evidence>
<feature type="coiled-coil region" evidence="1">
    <location>
        <begin position="414"/>
        <end position="452"/>
    </location>
</feature>
<proteinExistence type="predicted"/>
<sequence length="589" mass="67371">MAKKIRFTKQERQKAFLPITQKSDRIMVYVLLLYFVFGLVLATFYDTWTIAIGVGGLSLLAYFITKTVLPEHNLYQYVMSGVFAVFSAQFIYQMHGMFEMHFFFFVGSTLLITYRNWKLILPLLVITVIHHAWFAWLQYSGLKEIYFTQLEYMDLQAFIFHALLAAVIMGICAYWSYDLGNTTLSDAAKNIILEKQVDQVKNNIAFAESITTGDLQKELQVADETDELSKSLVKMRDSLRIAHMREEEEKFLSVGLTKVGDIIRQHNSDPTVLAEEFIKTLVKYTGMNQGGIFMHEGDGDNERLTLLACYAYDRKKFLNKQLNIGEGMVGQCFYERAPIYMTQVPKEYVKITSGLGEATPQCIFLVPVMTSDDIVGVIELASFSQLKTYQQQFIIRAAENIASAIISSRTTHQIKMLLADAEQRAEEMRSQEEEMRQNMEELQATQEEMSRKGFDTENRMRAISESGIASIEFNLRGQIIDANEAFLKLMGYTLDEIRGKHHRIFVDEQTAASFEYEKFWADLANGIAHPGQYKRVNKQGKPVFIQGSYCILNDQQGKPAKVLKLATDVTSLVRDGIKWKNFQSAETLN</sequence>
<dbReference type="RefSeq" id="WP_112746074.1">
    <property type="nucleotide sequence ID" value="NZ_QMFY01000002.1"/>
</dbReference>
<dbReference type="InterPro" id="IPR003018">
    <property type="entry name" value="GAF"/>
</dbReference>
<dbReference type="PANTHER" id="PTHR24422">
    <property type="entry name" value="CHEMOTAXIS PROTEIN METHYLTRANSFERASE"/>
    <property type="match status" value="1"/>
</dbReference>
<dbReference type="SUPFAM" id="SSF55781">
    <property type="entry name" value="GAF domain-like"/>
    <property type="match status" value="1"/>
</dbReference>
<dbReference type="CDD" id="cd00130">
    <property type="entry name" value="PAS"/>
    <property type="match status" value="1"/>
</dbReference>
<dbReference type="AlphaFoldDB" id="A0A364Y7L3"/>
<dbReference type="InterPro" id="IPR000014">
    <property type="entry name" value="PAS"/>
</dbReference>
<dbReference type="NCBIfam" id="TIGR00229">
    <property type="entry name" value="sensory_box"/>
    <property type="match status" value="1"/>
</dbReference>
<dbReference type="Pfam" id="PF13185">
    <property type="entry name" value="GAF_2"/>
    <property type="match status" value="1"/>
</dbReference>
<comment type="caution">
    <text evidence="4">The sequence shown here is derived from an EMBL/GenBank/DDBJ whole genome shotgun (WGS) entry which is preliminary data.</text>
</comment>
<dbReference type="PROSITE" id="PS50112">
    <property type="entry name" value="PAS"/>
    <property type="match status" value="1"/>
</dbReference>
<evidence type="ECO:0000256" key="1">
    <source>
        <dbReference type="SAM" id="Coils"/>
    </source>
</evidence>